<accession>A0ABV4DWA4</accession>
<organism evidence="2 3">
    <name type="scientific">Clostridium lapidicellarium</name>
    <dbReference type="NCBI Taxonomy" id="3240931"/>
    <lineage>
        <taxon>Bacteria</taxon>
        <taxon>Bacillati</taxon>
        <taxon>Bacillota</taxon>
        <taxon>Clostridia</taxon>
        <taxon>Eubacteriales</taxon>
        <taxon>Clostridiaceae</taxon>
        <taxon>Clostridium</taxon>
    </lineage>
</organism>
<dbReference type="Pfam" id="PF11823">
    <property type="entry name" value="Se_S_carrier"/>
    <property type="match status" value="1"/>
</dbReference>
<sequence>MKEYYIITFKNTHGAINGEKLLKENGIKVNVMPTPAVITKSCGISIKVDDIYVEKIKQLVRQGQLIVKNIYKRSDRGYIPLQLWR</sequence>
<dbReference type="InterPro" id="IPR021778">
    <property type="entry name" value="Se/S_carrier-like"/>
</dbReference>
<dbReference type="EMBL" id="JBGFFE010000006">
    <property type="protein sequence ID" value="MEY8763272.1"/>
    <property type="molecule type" value="Genomic_DNA"/>
</dbReference>
<dbReference type="RefSeq" id="WP_294184936.1">
    <property type="nucleotide sequence ID" value="NZ_JBGFFE010000006.1"/>
</dbReference>
<keyword evidence="3" id="KW-1185">Reference proteome</keyword>
<comment type="caution">
    <text evidence="2">The sequence shown here is derived from an EMBL/GenBank/DDBJ whole genome shotgun (WGS) entry which is preliminary data.</text>
</comment>
<evidence type="ECO:0000313" key="3">
    <source>
        <dbReference type="Proteomes" id="UP001565220"/>
    </source>
</evidence>
<feature type="domain" description="Putative Se/S carrier protein-like" evidence="1">
    <location>
        <begin position="4"/>
        <end position="72"/>
    </location>
</feature>
<evidence type="ECO:0000259" key="1">
    <source>
        <dbReference type="Pfam" id="PF11823"/>
    </source>
</evidence>
<gene>
    <name evidence="2" type="ORF">AB8S09_06415</name>
</gene>
<name>A0ABV4DWA4_9CLOT</name>
<evidence type="ECO:0000313" key="2">
    <source>
        <dbReference type="EMBL" id="MEY8763272.1"/>
    </source>
</evidence>
<reference evidence="2 3" key="1">
    <citation type="submission" date="2024-08" db="EMBL/GenBank/DDBJ databases">
        <title>Clostridium lapicellarii sp. nov., and Clostridium renhuaiense sp. nov., two species isolated from the mud in a fermentation cellar used for producing sauce-flavour Chinese liquors.</title>
        <authorList>
            <person name="Yang F."/>
            <person name="Wang H."/>
            <person name="Chen L.Q."/>
            <person name="Zhou N."/>
            <person name="Lu J.J."/>
            <person name="Pu X.X."/>
            <person name="Wan B."/>
            <person name="Wang L."/>
            <person name="Liu S.J."/>
        </authorList>
    </citation>
    <scope>NUCLEOTIDE SEQUENCE [LARGE SCALE GENOMIC DNA]</scope>
    <source>
        <strain evidence="2 3">MT-113</strain>
    </source>
</reference>
<dbReference type="Proteomes" id="UP001565220">
    <property type="component" value="Unassembled WGS sequence"/>
</dbReference>
<proteinExistence type="predicted"/>
<protein>
    <submittedName>
        <fullName evidence="2">DUF3343 domain-containing protein</fullName>
    </submittedName>
</protein>